<dbReference type="Proteomes" id="UP000033616">
    <property type="component" value="Unassembled WGS sequence"/>
</dbReference>
<dbReference type="PIRSF" id="PIRSF002162">
    <property type="entry name" value="Ribosomal_L6"/>
    <property type="match status" value="1"/>
</dbReference>
<evidence type="ECO:0000256" key="3">
    <source>
        <dbReference type="ARBA" id="ARBA00035454"/>
    </source>
</evidence>
<dbReference type="Pfam" id="PF00347">
    <property type="entry name" value="Ribosomal_L6"/>
    <property type="match status" value="2"/>
</dbReference>
<protein>
    <recommendedName>
        <fullName evidence="3 4">50S ribosomal protein L6</fullName>
    </recommendedName>
</protein>
<dbReference type="InterPro" id="IPR019906">
    <property type="entry name" value="Ribosomal_uL6_bac-type"/>
</dbReference>
<evidence type="ECO:0000256" key="2">
    <source>
        <dbReference type="ARBA" id="ARBA00023274"/>
    </source>
</evidence>
<dbReference type="PATRIC" id="fig|1359168.3.peg.634"/>
<feature type="domain" description="Large ribosomal subunit protein uL6 alpha-beta" evidence="7">
    <location>
        <begin position="11"/>
        <end position="82"/>
    </location>
</feature>
<dbReference type="EMBL" id="LANP01000025">
    <property type="protein sequence ID" value="KJV55262.1"/>
    <property type="molecule type" value="Genomic_DNA"/>
</dbReference>
<reference evidence="8 9" key="1">
    <citation type="submission" date="2015-02" db="EMBL/GenBank/DDBJ databases">
        <title>Genome Sequencing of Rickettsiales.</title>
        <authorList>
            <person name="Daugherty S.C."/>
            <person name="Su Q."/>
            <person name="Abolude K."/>
            <person name="Beier-Sexton M."/>
            <person name="Carlyon J.A."/>
            <person name="Carter R."/>
            <person name="Day N.P."/>
            <person name="Dumler S.J."/>
            <person name="Dyachenko V."/>
            <person name="Godinez A."/>
            <person name="Kurtti T.J."/>
            <person name="Lichay M."/>
            <person name="Mullins K.E."/>
            <person name="Ott S."/>
            <person name="Pappas-Brown V."/>
            <person name="Paris D.H."/>
            <person name="Patel P."/>
            <person name="Richards A.L."/>
            <person name="Sadzewicz L."/>
            <person name="Sears K."/>
            <person name="Seidman D."/>
            <person name="Sengamalay N."/>
            <person name="Stenos J."/>
            <person name="Tallon L.J."/>
            <person name="Vincent G."/>
            <person name="Fraser C.M."/>
            <person name="Munderloh U."/>
            <person name="Dunning-Hotopp J.C."/>
        </authorList>
    </citation>
    <scope>NUCLEOTIDE SEQUENCE [LARGE SCALE GENOMIC DNA]</scope>
    <source>
        <strain evidence="8 9">Fuller</strain>
    </source>
</reference>
<dbReference type="OrthoDB" id="9805007at2"/>
<dbReference type="Gene3D" id="3.90.930.12">
    <property type="entry name" value="Ribosomal protein L6, alpha-beta domain"/>
    <property type="match status" value="2"/>
</dbReference>
<keyword evidence="2 5" id="KW-0687">Ribonucleoprotein</keyword>
<keyword evidence="1 5" id="KW-0689">Ribosomal protein</keyword>
<dbReference type="InterPro" id="IPR000702">
    <property type="entry name" value="Ribosomal_uL6-like"/>
</dbReference>
<accession>A0A0F3MIG8</accession>
<evidence type="ECO:0000256" key="4">
    <source>
        <dbReference type="NCBIfam" id="TIGR03654"/>
    </source>
</evidence>
<keyword evidence="6" id="KW-0699">rRNA-binding</keyword>
<dbReference type="NCBIfam" id="TIGR03654">
    <property type="entry name" value="L6_bact"/>
    <property type="match status" value="1"/>
</dbReference>
<dbReference type="InterPro" id="IPR020040">
    <property type="entry name" value="Ribosomal_uL6_a/b-dom"/>
</dbReference>
<comment type="function">
    <text evidence="6">This protein binds to the 23S rRNA, and is important in its secondary structure. It is located near the subunit interface in the base of the L7/L12 stalk, and near the tRNA binding site of the peptidyltransferase center.</text>
</comment>
<dbReference type="PRINTS" id="PR00059">
    <property type="entry name" value="RIBOSOMALL6"/>
</dbReference>
<sequence>MSRIGKLVVSIPKDVVVDINGLSISVSGPKGKLLKSFFGSITVLKENDKVIVKPLNNDKHSRAMWGTVRSIINNMIQGVSNGFTKELEIKGVGYAASLKGNYLNLALGKSHNTKIVVPSDIQVTVSKTNAICLFGIDKQALGQFAALIIKQRPAEHYKEKGIKIKGQYIQLKESKKN</sequence>
<dbReference type="PANTHER" id="PTHR11655:SF14">
    <property type="entry name" value="LARGE RIBOSOMAL SUBUNIT PROTEIN UL6M"/>
    <property type="match status" value="1"/>
</dbReference>
<organism evidence="8 9">
    <name type="scientific">Orientia chuto str. Dubai</name>
    <dbReference type="NCBI Taxonomy" id="1359168"/>
    <lineage>
        <taxon>Bacteria</taxon>
        <taxon>Pseudomonadati</taxon>
        <taxon>Pseudomonadota</taxon>
        <taxon>Alphaproteobacteria</taxon>
        <taxon>Rickettsiales</taxon>
        <taxon>Rickettsiaceae</taxon>
        <taxon>Rickettsieae</taxon>
        <taxon>Orientia</taxon>
    </lineage>
</organism>
<dbReference type="SUPFAM" id="SSF56053">
    <property type="entry name" value="Ribosomal protein L6"/>
    <property type="match status" value="2"/>
</dbReference>
<dbReference type="InterPro" id="IPR036789">
    <property type="entry name" value="Ribosomal_uL6-like_a/b-dom_sf"/>
</dbReference>
<name>A0A0F3MIG8_9RICK</name>
<dbReference type="GO" id="GO:0019843">
    <property type="term" value="F:rRNA binding"/>
    <property type="evidence" value="ECO:0007669"/>
    <property type="project" value="UniProtKB-UniRule"/>
</dbReference>
<dbReference type="RefSeq" id="WP_045797503.1">
    <property type="nucleotide sequence ID" value="NZ_LANP01000025.1"/>
</dbReference>
<dbReference type="STRING" id="1359168.OCHUTO_0906"/>
<evidence type="ECO:0000259" key="7">
    <source>
        <dbReference type="Pfam" id="PF00347"/>
    </source>
</evidence>
<comment type="similarity">
    <text evidence="5">Belongs to the universal ribosomal protein uL6 family.</text>
</comment>
<dbReference type="GO" id="GO:0022625">
    <property type="term" value="C:cytosolic large ribosomal subunit"/>
    <property type="evidence" value="ECO:0007669"/>
    <property type="project" value="UniProtKB-UniRule"/>
</dbReference>
<keyword evidence="9" id="KW-1185">Reference proteome</keyword>
<dbReference type="PANTHER" id="PTHR11655">
    <property type="entry name" value="60S/50S RIBOSOMAL PROTEIN L6/L9"/>
    <property type="match status" value="1"/>
</dbReference>
<evidence type="ECO:0000256" key="1">
    <source>
        <dbReference type="ARBA" id="ARBA00022980"/>
    </source>
</evidence>
<dbReference type="GO" id="GO:0003735">
    <property type="term" value="F:structural constituent of ribosome"/>
    <property type="evidence" value="ECO:0007669"/>
    <property type="project" value="UniProtKB-UniRule"/>
</dbReference>
<feature type="domain" description="Large ribosomal subunit protein uL6 alpha-beta" evidence="7">
    <location>
        <begin position="91"/>
        <end position="163"/>
    </location>
</feature>
<proteinExistence type="inferred from homology"/>
<evidence type="ECO:0000313" key="9">
    <source>
        <dbReference type="Proteomes" id="UP000033616"/>
    </source>
</evidence>
<comment type="caution">
    <text evidence="8">The sequence shown here is derived from an EMBL/GenBank/DDBJ whole genome shotgun (WGS) entry which is preliminary data.</text>
</comment>
<keyword evidence="6" id="KW-0694">RNA-binding</keyword>
<dbReference type="GO" id="GO:0002181">
    <property type="term" value="P:cytoplasmic translation"/>
    <property type="evidence" value="ECO:0007669"/>
    <property type="project" value="TreeGrafter"/>
</dbReference>
<evidence type="ECO:0000313" key="8">
    <source>
        <dbReference type="EMBL" id="KJV55262.1"/>
    </source>
</evidence>
<evidence type="ECO:0000256" key="6">
    <source>
        <dbReference type="RuleBase" id="RU003870"/>
    </source>
</evidence>
<dbReference type="AlphaFoldDB" id="A0A0F3MIG8"/>
<evidence type="ECO:0000256" key="5">
    <source>
        <dbReference type="RuleBase" id="RU003869"/>
    </source>
</evidence>
<gene>
    <name evidence="8" type="primary">rplF</name>
    <name evidence="8" type="ORF">OCHUTO_0906</name>
</gene>